<proteinExistence type="predicted"/>
<accession>A0AAN0T702</accession>
<dbReference type="Gene3D" id="3.40.50.1000">
    <property type="entry name" value="HAD superfamily/HAD-like"/>
    <property type="match status" value="1"/>
</dbReference>
<dbReference type="PANTHER" id="PTHR10000">
    <property type="entry name" value="PHOSPHOSERINE PHOSPHATASE"/>
    <property type="match status" value="1"/>
</dbReference>
<dbReference type="GO" id="GO:0016791">
    <property type="term" value="F:phosphatase activity"/>
    <property type="evidence" value="ECO:0007669"/>
    <property type="project" value="TreeGrafter"/>
</dbReference>
<dbReference type="InterPro" id="IPR000150">
    <property type="entry name" value="Cof"/>
</dbReference>
<dbReference type="InterPro" id="IPR036412">
    <property type="entry name" value="HAD-like_sf"/>
</dbReference>
<dbReference type="GO" id="GO:0005829">
    <property type="term" value="C:cytosol"/>
    <property type="evidence" value="ECO:0007669"/>
    <property type="project" value="TreeGrafter"/>
</dbReference>
<dbReference type="NCBIfam" id="TIGR01484">
    <property type="entry name" value="HAD-SF-IIB"/>
    <property type="match status" value="1"/>
</dbReference>
<evidence type="ECO:0000313" key="1">
    <source>
        <dbReference type="EMBL" id="AJO22999.1"/>
    </source>
</evidence>
<dbReference type="SUPFAM" id="SSF56784">
    <property type="entry name" value="HAD-like"/>
    <property type="match status" value="1"/>
</dbReference>
<dbReference type="NCBIfam" id="TIGR00099">
    <property type="entry name" value="Cof-subfamily"/>
    <property type="match status" value="1"/>
</dbReference>
<dbReference type="SFLD" id="SFLDS00003">
    <property type="entry name" value="Haloacid_Dehalogenase"/>
    <property type="match status" value="1"/>
</dbReference>
<dbReference type="Gene3D" id="3.30.1240.10">
    <property type="match status" value="1"/>
</dbReference>
<name>A0AAN0T702_HEYCO</name>
<reference evidence="2" key="1">
    <citation type="submission" date="2015-01" db="EMBL/GenBank/DDBJ databases">
        <title>Comparative genome analysis of Bacillus coagulans HM-08, Clostridium butyricum HM-68, Bacillus subtilis HM-66 and Bacillus paralicheniformis BL-09.</title>
        <authorList>
            <person name="Zhang H."/>
        </authorList>
    </citation>
    <scope>NUCLEOTIDE SEQUENCE [LARGE SCALE GENOMIC DNA]</scope>
    <source>
        <strain evidence="2">HM-08</strain>
    </source>
</reference>
<organism evidence="1 2">
    <name type="scientific">Heyndrickxia coagulans</name>
    <name type="common">Weizmannia coagulans</name>
    <dbReference type="NCBI Taxonomy" id="1398"/>
    <lineage>
        <taxon>Bacteria</taxon>
        <taxon>Bacillati</taxon>
        <taxon>Bacillota</taxon>
        <taxon>Bacilli</taxon>
        <taxon>Bacillales</taxon>
        <taxon>Bacillaceae</taxon>
        <taxon>Heyndrickxia</taxon>
    </lineage>
</organism>
<dbReference type="Proteomes" id="UP000032024">
    <property type="component" value="Chromosome"/>
</dbReference>
<dbReference type="GO" id="GO:0000287">
    <property type="term" value="F:magnesium ion binding"/>
    <property type="evidence" value="ECO:0007669"/>
    <property type="project" value="TreeGrafter"/>
</dbReference>
<dbReference type="SFLD" id="SFLDG01140">
    <property type="entry name" value="C2.B:_Phosphomannomutase_and_P"/>
    <property type="match status" value="1"/>
</dbReference>
<keyword evidence="2" id="KW-1185">Reference proteome</keyword>
<dbReference type="EMBL" id="CP010525">
    <property type="protein sequence ID" value="AJO22999.1"/>
    <property type="molecule type" value="Genomic_DNA"/>
</dbReference>
<dbReference type="PROSITE" id="PS01229">
    <property type="entry name" value="COF_2"/>
    <property type="match status" value="1"/>
</dbReference>
<protein>
    <submittedName>
        <fullName evidence="1">Cof-like hydrolase</fullName>
    </submittedName>
</protein>
<gene>
    <name evidence="1" type="ORF">SB48_HM08orf03482</name>
</gene>
<dbReference type="AlphaFoldDB" id="A0AAN0T702"/>
<keyword evidence="1" id="KW-0378">Hydrolase</keyword>
<evidence type="ECO:0000313" key="2">
    <source>
        <dbReference type="Proteomes" id="UP000032024"/>
    </source>
</evidence>
<dbReference type="InterPro" id="IPR006379">
    <property type="entry name" value="HAD-SF_hydro_IIB"/>
</dbReference>
<dbReference type="Pfam" id="PF08282">
    <property type="entry name" value="Hydrolase_3"/>
    <property type="match status" value="1"/>
</dbReference>
<sequence length="297" mass="32977">MKIGRQTTIAKFFTFIFICGKVKVKNYTYWSEMMGHYEALFLDVDGTILTPEDTIQPSTKKAVVKAKKHGMEVFLATGRPLHEISWLMDELEIESAIGYNGTLAVYRGKNLFKTVMDPKIVDKFIGIAEKHGHEVVLYTDRQNFITSFDVPEVKSFIKKIHLRQNAPFTPAVLDQVLGITLVNVRGNGAALYADLPGLHLSQVNIDGFRHCYDVILDKVNKGMAVAKTLDILGIPKEKAVAFGDGMNDKEMLEAVGESFAMANSNPGLFAYAKHRTTSVTESGIYHGLEMLGVIDQA</sequence>
<dbReference type="PANTHER" id="PTHR10000:SF25">
    <property type="entry name" value="PHOSPHATASE YKRA-RELATED"/>
    <property type="match status" value="1"/>
</dbReference>
<dbReference type="InterPro" id="IPR023214">
    <property type="entry name" value="HAD_sf"/>
</dbReference>
<dbReference type="PROSITE" id="PS01228">
    <property type="entry name" value="COF_1"/>
    <property type="match status" value="1"/>
</dbReference>